<evidence type="ECO:0000259" key="5">
    <source>
        <dbReference type="Pfam" id="PF01814"/>
    </source>
</evidence>
<dbReference type="NCBIfam" id="TIGR03652">
    <property type="entry name" value="FeS_repair_RIC"/>
    <property type="match status" value="1"/>
</dbReference>
<comment type="subcellular location">
    <subcellularLocation>
        <location evidence="1">Cytoplasm</location>
    </subcellularLocation>
</comment>
<accession>A0A8J7RGX9</accession>
<keyword evidence="4" id="KW-0408">Iron</keyword>
<protein>
    <submittedName>
        <fullName evidence="6">Iron-sulfur cluster repair di-iron protein</fullName>
    </submittedName>
</protein>
<organism evidence="6 7">
    <name type="scientific">Natronogracilivirga saccharolytica</name>
    <dbReference type="NCBI Taxonomy" id="2812953"/>
    <lineage>
        <taxon>Bacteria</taxon>
        <taxon>Pseudomonadati</taxon>
        <taxon>Balneolota</taxon>
        <taxon>Balneolia</taxon>
        <taxon>Balneolales</taxon>
        <taxon>Cyclonatronaceae</taxon>
        <taxon>Natronogracilivirga</taxon>
    </lineage>
</organism>
<keyword evidence="7" id="KW-1185">Reference proteome</keyword>
<dbReference type="Gene3D" id="1.20.120.520">
    <property type="entry name" value="nmb1532 protein domain like"/>
    <property type="match status" value="1"/>
</dbReference>
<sequence>MLQLEQLSEQKVGDIVTQNYHAAGVFREHGIDFCCGGGISVQEACEKKGIEPEKVTLQLRQLAESAPSGGDNYSEWSPGFLIDYIENTHHRFVRTKVHEIGAYAQKVAQVHGERHPWNITIFHTFVDLARELLDHLEAEEKTVFPLIKQVAELRDSGKPVDPDLAVSLRSELEKMESDHDGAGEAIAKIRELSSDFTPPADACTTYQVLYQNLAGFEEDLHKHVHLENNILFRKAEALLAQG</sequence>
<dbReference type="Gene3D" id="1.10.3910.10">
    <property type="entry name" value="SP0561-like"/>
    <property type="match status" value="1"/>
</dbReference>
<dbReference type="InterPro" id="IPR038062">
    <property type="entry name" value="ScdA-like_N_sf"/>
</dbReference>
<proteinExistence type="predicted"/>
<keyword evidence="2" id="KW-0963">Cytoplasm</keyword>
<evidence type="ECO:0000313" key="6">
    <source>
        <dbReference type="EMBL" id="MBP3191665.1"/>
    </source>
</evidence>
<dbReference type="AlphaFoldDB" id="A0A8J7RGX9"/>
<dbReference type="PANTHER" id="PTHR36438">
    <property type="entry name" value="IRON-SULFUR CLUSTER REPAIR PROTEIN YTFE"/>
    <property type="match status" value="1"/>
</dbReference>
<evidence type="ECO:0000256" key="3">
    <source>
        <dbReference type="ARBA" id="ARBA00022723"/>
    </source>
</evidence>
<comment type="caution">
    <text evidence="6">The sequence shown here is derived from an EMBL/GenBank/DDBJ whole genome shotgun (WGS) entry which is preliminary data.</text>
</comment>
<dbReference type="InterPro" id="IPR019903">
    <property type="entry name" value="RIC_family"/>
</dbReference>
<gene>
    <name evidence="6" type="primary">ric</name>
    <name evidence="6" type="ORF">NATSA_03215</name>
</gene>
<feature type="domain" description="Hemerythrin-like" evidence="5">
    <location>
        <begin position="88"/>
        <end position="235"/>
    </location>
</feature>
<dbReference type="RefSeq" id="WP_210510356.1">
    <property type="nucleotide sequence ID" value="NZ_JAFIDN010000002.1"/>
</dbReference>
<dbReference type="Pfam" id="PF04405">
    <property type="entry name" value="ScdA_N"/>
    <property type="match status" value="1"/>
</dbReference>
<dbReference type="PANTHER" id="PTHR36438:SF1">
    <property type="entry name" value="IRON-SULFUR CLUSTER REPAIR PROTEIN YTFE"/>
    <property type="match status" value="1"/>
</dbReference>
<dbReference type="Proteomes" id="UP000673975">
    <property type="component" value="Unassembled WGS sequence"/>
</dbReference>
<dbReference type="GO" id="GO:0046872">
    <property type="term" value="F:metal ion binding"/>
    <property type="evidence" value="ECO:0007669"/>
    <property type="project" value="UniProtKB-KW"/>
</dbReference>
<dbReference type="Pfam" id="PF01814">
    <property type="entry name" value="Hemerythrin"/>
    <property type="match status" value="1"/>
</dbReference>
<evidence type="ECO:0000313" key="7">
    <source>
        <dbReference type="Proteomes" id="UP000673975"/>
    </source>
</evidence>
<evidence type="ECO:0000256" key="2">
    <source>
        <dbReference type="ARBA" id="ARBA00022490"/>
    </source>
</evidence>
<dbReference type="InterPro" id="IPR012312">
    <property type="entry name" value="Hemerythrin-like"/>
</dbReference>
<reference evidence="6" key="1">
    <citation type="submission" date="2021-02" db="EMBL/GenBank/DDBJ databases">
        <title>Natronogracilivirga saccharolytica gen. nov. sp. nov. a new anaerobic, haloalkiliphilic carbohydrate-fermenting bacterium from soda lake and proposing of Cyclonatronumiaceae fam. nov. in the phylum Balneolaeota.</title>
        <authorList>
            <person name="Zhilina T.N."/>
            <person name="Sorokin D.Y."/>
            <person name="Zavarzina D.G."/>
            <person name="Toshchakov S.V."/>
            <person name="Kublanov I.V."/>
        </authorList>
    </citation>
    <scope>NUCLEOTIDE SEQUENCE</scope>
    <source>
        <strain evidence="6">Z-1702</strain>
    </source>
</reference>
<name>A0A8J7RGX9_9BACT</name>
<keyword evidence="3" id="KW-0479">Metal-binding</keyword>
<dbReference type="GO" id="GO:0005737">
    <property type="term" value="C:cytoplasm"/>
    <property type="evidence" value="ECO:0007669"/>
    <property type="project" value="UniProtKB-SubCell"/>
</dbReference>
<evidence type="ECO:0000256" key="4">
    <source>
        <dbReference type="ARBA" id="ARBA00023004"/>
    </source>
</evidence>
<dbReference type="EMBL" id="JAFIDN010000002">
    <property type="protein sequence ID" value="MBP3191665.1"/>
    <property type="molecule type" value="Genomic_DNA"/>
</dbReference>
<evidence type="ECO:0000256" key="1">
    <source>
        <dbReference type="ARBA" id="ARBA00004496"/>
    </source>
</evidence>